<dbReference type="AlphaFoldDB" id="A0A6L7G8B3"/>
<dbReference type="EMBL" id="WUMU01000021">
    <property type="protein sequence ID" value="MXN19768.1"/>
    <property type="molecule type" value="Genomic_DNA"/>
</dbReference>
<dbReference type="RefSeq" id="WP_160895896.1">
    <property type="nucleotide sequence ID" value="NZ_WUMU01000021.1"/>
</dbReference>
<dbReference type="Gene3D" id="3.10.450.710">
    <property type="entry name" value="Tgt2/MlaC"/>
    <property type="match status" value="1"/>
</dbReference>
<dbReference type="InterPro" id="IPR008869">
    <property type="entry name" value="MlaC/ttg2D"/>
</dbReference>
<evidence type="ECO:0000313" key="3">
    <source>
        <dbReference type="Proteomes" id="UP000477911"/>
    </source>
</evidence>
<feature type="chain" id="PRO_5026924824" evidence="1">
    <location>
        <begin position="35"/>
        <end position="206"/>
    </location>
</feature>
<accession>A0A6L7G8B3</accession>
<dbReference type="Pfam" id="PF05494">
    <property type="entry name" value="MlaC"/>
    <property type="match status" value="1"/>
</dbReference>
<reference evidence="2 3" key="1">
    <citation type="submission" date="2019-12" db="EMBL/GenBank/DDBJ databases">
        <authorList>
            <person name="Li M."/>
        </authorList>
    </citation>
    <scope>NUCLEOTIDE SEQUENCE [LARGE SCALE GENOMIC DNA]</scope>
    <source>
        <strain evidence="2 3">GBMRC 2024</strain>
    </source>
</reference>
<dbReference type="PANTHER" id="PTHR36573:SF1">
    <property type="entry name" value="INTERMEMBRANE PHOSPHOLIPID TRANSPORT SYSTEM BINDING PROTEIN MLAC"/>
    <property type="match status" value="1"/>
</dbReference>
<feature type="signal peptide" evidence="1">
    <location>
        <begin position="1"/>
        <end position="34"/>
    </location>
</feature>
<keyword evidence="1" id="KW-0732">Signal</keyword>
<evidence type="ECO:0000313" key="2">
    <source>
        <dbReference type="EMBL" id="MXN19768.1"/>
    </source>
</evidence>
<comment type="caution">
    <text evidence="2">The sequence shown here is derived from an EMBL/GenBank/DDBJ whole genome shotgun (WGS) entry which is preliminary data.</text>
</comment>
<dbReference type="PANTHER" id="PTHR36573">
    <property type="entry name" value="INTERMEMBRANE PHOSPHOLIPID TRANSPORT SYSTEM BINDING PROTEIN MLAC"/>
    <property type="match status" value="1"/>
</dbReference>
<dbReference type="InterPro" id="IPR006311">
    <property type="entry name" value="TAT_signal"/>
</dbReference>
<gene>
    <name evidence="2" type="ORF">GR170_18195</name>
</gene>
<dbReference type="Proteomes" id="UP000477911">
    <property type="component" value="Unassembled WGS sequence"/>
</dbReference>
<dbReference type="PROSITE" id="PS51318">
    <property type="entry name" value="TAT"/>
    <property type="match status" value="1"/>
</dbReference>
<name>A0A6L7G8B3_9RHOB</name>
<organism evidence="2 3">
    <name type="scientific">Pseudooceanicola albus</name>
    <dbReference type="NCBI Taxonomy" id="2692189"/>
    <lineage>
        <taxon>Bacteria</taxon>
        <taxon>Pseudomonadati</taxon>
        <taxon>Pseudomonadota</taxon>
        <taxon>Alphaproteobacteria</taxon>
        <taxon>Rhodobacterales</taxon>
        <taxon>Paracoccaceae</taxon>
        <taxon>Pseudooceanicola</taxon>
    </lineage>
</organism>
<keyword evidence="3" id="KW-1185">Reference proteome</keyword>
<proteinExistence type="predicted"/>
<evidence type="ECO:0000256" key="1">
    <source>
        <dbReference type="SAM" id="SignalP"/>
    </source>
</evidence>
<protein>
    <submittedName>
        <fullName evidence="2">ABC transporter substrate-binding protein</fullName>
    </submittedName>
</protein>
<dbReference type="InterPro" id="IPR042245">
    <property type="entry name" value="Tgt2/MlaC_sf"/>
</dbReference>
<sequence>MTNSFQTRRRLLGSIALLPLAVATASVTAGPAFALSDSQAQALVQSVIDDITKVIDSGQSEPAMIKQFEGIFNRYADVSIIAQSCLGPAARSLSASQKAAYTEAFRGYISRKYGKRFREFIGAKFTMGKVAQVKTWTEVSVTANLRGQSPFEVRFLVSDRSGKNLFFDMLIEGISMRLTERSEIGAMLDKANGNIDGLIKALQSAG</sequence>